<name>A0ABP0WU86_9BRYO</name>
<reference evidence="2" key="1">
    <citation type="submission" date="2024-02" db="EMBL/GenBank/DDBJ databases">
        <authorList>
            <consortium name="ELIXIR-Norway"/>
            <consortium name="Elixir Norway"/>
        </authorList>
    </citation>
    <scope>NUCLEOTIDE SEQUENCE</scope>
</reference>
<keyword evidence="3" id="KW-1185">Reference proteome</keyword>
<evidence type="ECO:0000313" key="3">
    <source>
        <dbReference type="Proteomes" id="UP001497444"/>
    </source>
</evidence>
<organism evidence="2 3">
    <name type="scientific">Sphagnum jensenii</name>
    <dbReference type="NCBI Taxonomy" id="128206"/>
    <lineage>
        <taxon>Eukaryota</taxon>
        <taxon>Viridiplantae</taxon>
        <taxon>Streptophyta</taxon>
        <taxon>Embryophyta</taxon>
        <taxon>Bryophyta</taxon>
        <taxon>Sphagnophytina</taxon>
        <taxon>Sphagnopsida</taxon>
        <taxon>Sphagnales</taxon>
        <taxon>Sphagnaceae</taxon>
        <taxon>Sphagnum</taxon>
    </lineage>
</organism>
<evidence type="ECO:0000313" key="2">
    <source>
        <dbReference type="EMBL" id="CAK9270427.1"/>
    </source>
</evidence>
<feature type="region of interest" description="Disordered" evidence="1">
    <location>
        <begin position="259"/>
        <end position="300"/>
    </location>
</feature>
<evidence type="ECO:0000256" key="1">
    <source>
        <dbReference type="SAM" id="MobiDB-lite"/>
    </source>
</evidence>
<protein>
    <submittedName>
        <fullName evidence="2">Uncharacterized protein</fullName>
    </submittedName>
</protein>
<proteinExistence type="predicted"/>
<dbReference type="EMBL" id="OZ020098">
    <property type="protein sequence ID" value="CAK9270427.1"/>
    <property type="molecule type" value="Genomic_DNA"/>
</dbReference>
<gene>
    <name evidence="2" type="ORF">CSSPJE1EN1_LOCUS15905</name>
</gene>
<sequence length="309" mass="33453">MEKKAIVPGPGDLGAEETLQTQILDTVLSRVPNSVSRGDNNDLEIAPPLKKCRLWSSSQQTMVSEEAVEAVVISSAVSISPIQATSSSSCACAPEVSLLQSQTIVAGCRSVDLLKEWKEQRFCQDRECSTDFEAAPLLPAVSLEGVSRPESHILQTETSEECVSLSRSERINLEDVCVEIVTSTSPGFVIEPAEGSRLQPNRGKNLEEDFCCGFPSSSSSIGLKPVRRTAEDLDPCAANEDASLLSPKKSILAPQMVVAEGSCSPRTPPKRPSTDQEIPGAPVKAREERPPRNLRLQGRARRKLLFDNL</sequence>
<accession>A0ABP0WU86</accession>
<dbReference type="Proteomes" id="UP001497444">
    <property type="component" value="Chromosome 3"/>
</dbReference>